<name>A0A505D6F9_9ACTN</name>
<accession>A0A505D6F9</accession>
<evidence type="ECO:0000313" key="3">
    <source>
        <dbReference type="Proteomes" id="UP000317378"/>
    </source>
</evidence>
<gene>
    <name evidence="2" type="ORF">FGD71_042215</name>
</gene>
<proteinExistence type="predicted"/>
<comment type="caution">
    <text evidence="2">The sequence shown here is derived from an EMBL/GenBank/DDBJ whole genome shotgun (WGS) entry which is preliminary data.</text>
</comment>
<keyword evidence="3" id="KW-1185">Reference proteome</keyword>
<dbReference type="Proteomes" id="UP000317378">
    <property type="component" value="Unassembled WGS sequence"/>
</dbReference>
<dbReference type="OrthoDB" id="4324684at2"/>
<organism evidence="2 3">
    <name type="scientific">Streptomyces sporangiiformans</name>
    <dbReference type="NCBI Taxonomy" id="2315329"/>
    <lineage>
        <taxon>Bacteria</taxon>
        <taxon>Bacillati</taxon>
        <taxon>Actinomycetota</taxon>
        <taxon>Actinomycetes</taxon>
        <taxon>Kitasatosporales</taxon>
        <taxon>Streptomycetaceae</taxon>
        <taxon>Streptomyces</taxon>
    </lineage>
</organism>
<sequence>MSRVSQVSHGVADGGGPAGFALALEVARELHPPLTRAPELAPATATPSRPARPALRVPARRRTVRG</sequence>
<evidence type="ECO:0000256" key="1">
    <source>
        <dbReference type="SAM" id="MobiDB-lite"/>
    </source>
</evidence>
<dbReference type="AlphaFoldDB" id="A0A505D6F9"/>
<protein>
    <submittedName>
        <fullName evidence="2">Uncharacterized protein</fullName>
    </submittedName>
</protein>
<feature type="region of interest" description="Disordered" evidence="1">
    <location>
        <begin position="38"/>
        <end position="66"/>
    </location>
</feature>
<feature type="compositionally biased region" description="Low complexity" evidence="1">
    <location>
        <begin position="41"/>
        <end position="57"/>
    </location>
</feature>
<evidence type="ECO:0000313" key="2">
    <source>
        <dbReference type="EMBL" id="TPQ16358.1"/>
    </source>
</evidence>
<reference evidence="2 3" key="1">
    <citation type="submission" date="2019-06" db="EMBL/GenBank/DDBJ databases">
        <title>Streptomyces sporangiiformans sp. nov., a novel actinomycete isolated from soil in Mount Song.</title>
        <authorList>
            <person name="Han L."/>
        </authorList>
    </citation>
    <scope>NUCLEOTIDE SEQUENCE [LARGE SCALE GENOMIC DNA]</scope>
    <source>
        <strain evidence="2 3">NEAU-SSA 1</strain>
    </source>
</reference>
<dbReference type="EMBL" id="VCHX02000334">
    <property type="protein sequence ID" value="TPQ16358.1"/>
    <property type="molecule type" value="Genomic_DNA"/>
</dbReference>